<protein>
    <submittedName>
        <fullName evidence="2">Uncharacterized protein</fullName>
    </submittedName>
</protein>
<evidence type="ECO:0000313" key="3">
    <source>
        <dbReference type="Proteomes" id="UP000326396"/>
    </source>
</evidence>
<reference evidence="2 3" key="1">
    <citation type="submission" date="2019-05" db="EMBL/GenBank/DDBJ databases">
        <title>Mikania micrantha, genome provides insights into the molecular mechanism of rapid growth.</title>
        <authorList>
            <person name="Liu B."/>
        </authorList>
    </citation>
    <scope>NUCLEOTIDE SEQUENCE [LARGE SCALE GENOMIC DNA]</scope>
    <source>
        <strain evidence="2">NLD-2019</strain>
        <tissue evidence="2">Leaf</tissue>
    </source>
</reference>
<dbReference type="Proteomes" id="UP000326396">
    <property type="component" value="Linkage Group LG10"/>
</dbReference>
<organism evidence="2 3">
    <name type="scientific">Mikania micrantha</name>
    <name type="common">bitter vine</name>
    <dbReference type="NCBI Taxonomy" id="192012"/>
    <lineage>
        <taxon>Eukaryota</taxon>
        <taxon>Viridiplantae</taxon>
        <taxon>Streptophyta</taxon>
        <taxon>Embryophyta</taxon>
        <taxon>Tracheophyta</taxon>
        <taxon>Spermatophyta</taxon>
        <taxon>Magnoliopsida</taxon>
        <taxon>eudicotyledons</taxon>
        <taxon>Gunneridae</taxon>
        <taxon>Pentapetalae</taxon>
        <taxon>asterids</taxon>
        <taxon>campanulids</taxon>
        <taxon>Asterales</taxon>
        <taxon>Asteraceae</taxon>
        <taxon>Asteroideae</taxon>
        <taxon>Heliantheae alliance</taxon>
        <taxon>Eupatorieae</taxon>
        <taxon>Mikania</taxon>
    </lineage>
</organism>
<comment type="caution">
    <text evidence="2">The sequence shown here is derived from an EMBL/GenBank/DDBJ whole genome shotgun (WGS) entry which is preliminary data.</text>
</comment>
<evidence type="ECO:0000313" key="2">
    <source>
        <dbReference type="EMBL" id="KAD7117895.1"/>
    </source>
</evidence>
<proteinExistence type="predicted"/>
<sequence length="191" mass="20767">MGFIYNKKKNLYIKVRGSNREKQSIEQRAKRPVTPQICVKWELGILCHLCGMYLVESGDILIICEWAKEVRRQIKRVIRRLRRRVAPGTVEAVSRPVAHALTRLSTGPNPRTDRAVAQCVPSAGPSRRTGRQSGTTTPRVARSGAPHCKRAVDAAEAPPRAAVTEPASPESARAPASGHRPAAAAAGLAIQ</sequence>
<gene>
    <name evidence="2" type="ORF">E3N88_05163</name>
</gene>
<dbReference type="AlphaFoldDB" id="A0A5N6PWI8"/>
<dbReference type="EMBL" id="SZYD01000002">
    <property type="protein sequence ID" value="KAD7117895.1"/>
    <property type="molecule type" value="Genomic_DNA"/>
</dbReference>
<accession>A0A5N6PWI8</accession>
<feature type="compositionally biased region" description="Low complexity" evidence="1">
    <location>
        <begin position="154"/>
        <end position="191"/>
    </location>
</feature>
<feature type="region of interest" description="Disordered" evidence="1">
    <location>
        <begin position="102"/>
        <end position="191"/>
    </location>
</feature>
<keyword evidence="3" id="KW-1185">Reference proteome</keyword>
<feature type="compositionally biased region" description="Low complexity" evidence="1">
    <location>
        <begin position="124"/>
        <end position="139"/>
    </location>
</feature>
<name>A0A5N6PWI8_9ASTR</name>
<evidence type="ECO:0000256" key="1">
    <source>
        <dbReference type="SAM" id="MobiDB-lite"/>
    </source>
</evidence>